<dbReference type="RefSeq" id="WP_280101596.1">
    <property type="nucleotide sequence ID" value="NZ_CP122979.1"/>
</dbReference>
<reference evidence="2" key="1">
    <citation type="submission" date="2023-04" db="EMBL/GenBank/DDBJ databases">
        <title>Completed genome of Mycoplasma lagogenitalium type strain 12MS.</title>
        <authorList>
            <person name="Spergser J."/>
        </authorList>
    </citation>
    <scope>NUCLEOTIDE SEQUENCE</scope>
    <source>
        <strain evidence="2">12MS</strain>
    </source>
</reference>
<sequence length="1323" mass="156573">MKNKKFLFSFLPLTTPLWSLSALVKTEKENLENSKINLNYSFNDSYNDEKSIYNLLNKSLANRPLNSIDNYNKPFTRFYNGIYWNKKTANHEYTSKRGGAPLFNWENILNSGTYGANINIAMGLEGYGHISLFNWGRKEYIGSKHRPNGLDYDNGDFAIQSTNNKINALDNSVDNLQFSFGLESDNPNNNKLQFSDYGSYGLNLSDFVFKKLKEKVAAYKMKYNSAGKYLKSLFISNLKIELNFKIHTDETNNIYEKYSRIKSFKVKVSYKVDVNYDLLKTEQLELLNSISAIQKTFNSEFIEPHKKITINSDTGSLNGLYTKNDNSYFNSNLYFLEQKIKDFWDNKLKINNKNLFKFKYSTRYIRGYEYLKFYIEYVDKIQNKVQTLILDDKITINYKNTDKYENKNINERLIIIPSKYLDFTDIKTLNLKNDIPKLKENSKNPLNKSSDFGGHWIYNAPVKLIFKAAEAENEILLINDKPIDVLDKNFYYDLDYINDHDSDENIYKIELISFDKKDIYGENKKEIYRWTMIIEISKNYSNLNAKWFAWNPNIHPEQKELITPFLVDENGENYKDKNGDAIKNPKYDPLINPETGLKSEIVWVDYSDNLNLLPSNTRFFQDPIDENKKLVKNIENINTGFIAEAIVAGKGVNLTINQEYEIIQLFKVKNEYNSFKLEENKKMNKKVLITNSQNNYFSSSGLWLFSYRTKNGMDAYKLILIGDYSPKKTFSEIYVNSKISAFFQSKQGMNLKNFLIKKKNIVEKEIYKLSYSNIIKFWKEYINDAYSHLTTDQNFFILINPLINERKIKDFFLLQNKENFDINLLNKNDYLMDFENKNLIEYRFNLHKENKNLLEIHFNIKKELLNGDYILAKKYEIISIVWKNEDDADKQLLNDESKTKITPSFNYLHIKQYLNNISFSEFENNWITDQWFNFENKNKTFYDLTIENNKLIFDFKIIEQFNEQFYIKNNEKILTLDLSNYNFIKSENIFKNINIDEIKLNGIENKQEIENEIISFLENTIDKKYKYKVDYVIENFETKIDEIANLTNQSENDFAFIKLKSMSHNNLAKVLKIFNFLNKERTEIINYNIKDLKIDDIELEDDHINQLSNLILNNVNFQLSKYNISIPEDLIIENFNNKVLELKINKNKWILFKIKGKNQHIKSDLTFRVYLKSSNSETTIDLSYVKINEIKISETNLNNLKQKIKQMIEKQLSNISLRYDEHYVIENIDNEQVLKKLISNIGNNYLNFNIISSKNPSIKGKSQFTVINYLTNEQFNNIKRELLNKNQQVKNYWWILSVFLIITPVLSIVFIKIYKKFFKNKSK</sequence>
<keyword evidence="1" id="KW-0812">Transmembrane</keyword>
<keyword evidence="1" id="KW-1133">Transmembrane helix</keyword>
<dbReference type="EMBL" id="CP122979">
    <property type="protein sequence ID" value="WGI36295.1"/>
    <property type="molecule type" value="Genomic_DNA"/>
</dbReference>
<evidence type="ECO:0008006" key="4">
    <source>
        <dbReference type="Google" id="ProtNLM"/>
    </source>
</evidence>
<keyword evidence="1" id="KW-0472">Membrane</keyword>
<feature type="transmembrane region" description="Helical" evidence="1">
    <location>
        <begin position="1292"/>
        <end position="1314"/>
    </location>
</feature>
<evidence type="ECO:0000313" key="2">
    <source>
        <dbReference type="EMBL" id="WGI36295.1"/>
    </source>
</evidence>
<accession>A0ABY8LSR0</accession>
<keyword evidence="3" id="KW-1185">Reference proteome</keyword>
<dbReference type="NCBIfam" id="NF045892">
    <property type="entry name" value="ICE_Mbov_0399"/>
    <property type="match status" value="1"/>
</dbReference>
<protein>
    <recommendedName>
        <fullName evidence="4">ICEF-II</fullName>
    </recommendedName>
</protein>
<evidence type="ECO:0000256" key="1">
    <source>
        <dbReference type="SAM" id="Phobius"/>
    </source>
</evidence>
<dbReference type="Proteomes" id="UP001179842">
    <property type="component" value="Chromosome"/>
</dbReference>
<name>A0ABY8LSR0_9BACT</name>
<proteinExistence type="predicted"/>
<gene>
    <name evidence="2" type="ORF">QEG99_02335</name>
</gene>
<organism evidence="2 3">
    <name type="scientific">Mesomycoplasma lagogenitalium</name>
    <dbReference type="NCBI Taxonomy" id="171286"/>
    <lineage>
        <taxon>Bacteria</taxon>
        <taxon>Bacillati</taxon>
        <taxon>Mycoplasmatota</taxon>
        <taxon>Mycoplasmoidales</taxon>
        <taxon>Metamycoplasmataceae</taxon>
        <taxon>Mesomycoplasma</taxon>
    </lineage>
</organism>
<evidence type="ECO:0000313" key="3">
    <source>
        <dbReference type="Proteomes" id="UP001179842"/>
    </source>
</evidence>